<gene>
    <name evidence="1" type="ORF">HCN58_27925</name>
</gene>
<evidence type="ECO:0000313" key="2">
    <source>
        <dbReference type="Proteomes" id="UP000544122"/>
    </source>
</evidence>
<accession>A0A7Y4GXU0</accession>
<dbReference type="Pfam" id="PF15887">
    <property type="entry name" value="Peptidase_Mx"/>
    <property type="match status" value="1"/>
</dbReference>
<reference evidence="1 2" key="1">
    <citation type="submission" date="2020-03" db="EMBL/GenBank/DDBJ databases">
        <title>Bradyrhizobium diversity isolated from nodules of Indigofera sp.</title>
        <authorList>
            <person name="Klepa M."/>
            <person name="Helene L."/>
            <person name="Hungria M."/>
        </authorList>
    </citation>
    <scope>NUCLEOTIDE SEQUENCE [LARGE SCALE GENOMIC DNA]</scope>
    <source>
        <strain evidence="1 2">WSM 1791</strain>
    </source>
</reference>
<sequence>MHLALKRGTPPLQERAASELAGEQRLRLYGSALGGFCRTWAHYLHIVDKLEMAGNFGVQIAPAADRIGGLRARVEFALFMIEDFDAMTRSGYPFVLAMNSLNRTKTPGTWIIRFDWPGHRQAGAYSCAGSTRAVGVTAGSG</sequence>
<organism evidence="1 2">
    <name type="scientific">Bradyrhizobium australiense</name>
    <dbReference type="NCBI Taxonomy" id="2721161"/>
    <lineage>
        <taxon>Bacteria</taxon>
        <taxon>Pseudomonadati</taxon>
        <taxon>Pseudomonadota</taxon>
        <taxon>Alphaproteobacteria</taxon>
        <taxon>Hyphomicrobiales</taxon>
        <taxon>Nitrobacteraceae</taxon>
        <taxon>Bradyrhizobium</taxon>
    </lineage>
</organism>
<keyword evidence="2" id="KW-1185">Reference proteome</keyword>
<evidence type="ECO:0000313" key="1">
    <source>
        <dbReference type="EMBL" id="NOJ43347.1"/>
    </source>
</evidence>
<comment type="caution">
    <text evidence="1">The sequence shown here is derived from an EMBL/GenBank/DDBJ whole genome shotgun (WGS) entry which is preliminary data.</text>
</comment>
<name>A0A7Y4GXU0_9BRAD</name>
<protein>
    <submittedName>
        <fullName evidence="1">Uncharacterized protein</fullName>
    </submittedName>
</protein>
<proteinExistence type="predicted"/>
<dbReference type="AlphaFoldDB" id="A0A7Y4GXU0"/>
<dbReference type="EMBL" id="JAAVLX010000010">
    <property type="protein sequence ID" value="NOJ43347.1"/>
    <property type="molecule type" value="Genomic_DNA"/>
</dbReference>
<dbReference type="Proteomes" id="UP000544122">
    <property type="component" value="Unassembled WGS sequence"/>
</dbReference>
<dbReference type="InterPro" id="IPR031321">
    <property type="entry name" value="UCP012641"/>
</dbReference>